<protein>
    <submittedName>
        <fullName evidence="1">Uncharacterized protein</fullName>
    </submittedName>
</protein>
<dbReference type="OrthoDB" id="10034966at2759"/>
<dbReference type="Proteomes" id="UP000663829">
    <property type="component" value="Unassembled WGS sequence"/>
</dbReference>
<comment type="caution">
    <text evidence="1">The sequence shown here is derived from an EMBL/GenBank/DDBJ whole genome shotgun (WGS) entry which is preliminary data.</text>
</comment>
<proteinExistence type="predicted"/>
<evidence type="ECO:0000313" key="1">
    <source>
        <dbReference type="EMBL" id="CAF1090969.1"/>
    </source>
</evidence>
<evidence type="ECO:0000313" key="2">
    <source>
        <dbReference type="EMBL" id="CAF3856446.1"/>
    </source>
</evidence>
<name>A0A814NIH7_9BILA</name>
<sequence length="179" mass="20194">NKHRNFKNLTKTCSKRHQVWQCCVDYNADGRLSRSVLKNDTHLHCVSPLSDELLKDLQGKDHQESIRCPDADACVRFVQDNGKVEQICLRGHLEHKHILGELNRCSITGSQWSITANVLKLLLVNNKTSLILSSFTTTNGGSTPFFDEHTNSLNSTTGIVMDVASQHFLFFSCFFRSKG</sequence>
<accession>A0A814NIH7</accession>
<keyword evidence="3" id="KW-1185">Reference proteome</keyword>
<dbReference type="Proteomes" id="UP000681722">
    <property type="component" value="Unassembled WGS sequence"/>
</dbReference>
<dbReference type="AlphaFoldDB" id="A0A814NIH7"/>
<dbReference type="EMBL" id="CAJOBC010005229">
    <property type="protein sequence ID" value="CAF3856446.1"/>
    <property type="molecule type" value="Genomic_DNA"/>
</dbReference>
<dbReference type="EMBL" id="CAJNOQ010005229">
    <property type="protein sequence ID" value="CAF1090969.1"/>
    <property type="molecule type" value="Genomic_DNA"/>
</dbReference>
<reference evidence="1" key="1">
    <citation type="submission" date="2021-02" db="EMBL/GenBank/DDBJ databases">
        <authorList>
            <person name="Nowell W R."/>
        </authorList>
    </citation>
    <scope>NUCLEOTIDE SEQUENCE</scope>
</reference>
<gene>
    <name evidence="1" type="ORF">GPM918_LOCUS18257</name>
    <name evidence="2" type="ORF">SRO942_LOCUS18254</name>
</gene>
<evidence type="ECO:0000313" key="3">
    <source>
        <dbReference type="Proteomes" id="UP000663829"/>
    </source>
</evidence>
<organism evidence="1 3">
    <name type="scientific">Didymodactylos carnosus</name>
    <dbReference type="NCBI Taxonomy" id="1234261"/>
    <lineage>
        <taxon>Eukaryota</taxon>
        <taxon>Metazoa</taxon>
        <taxon>Spiralia</taxon>
        <taxon>Gnathifera</taxon>
        <taxon>Rotifera</taxon>
        <taxon>Eurotatoria</taxon>
        <taxon>Bdelloidea</taxon>
        <taxon>Philodinida</taxon>
        <taxon>Philodinidae</taxon>
        <taxon>Didymodactylos</taxon>
    </lineage>
</organism>
<feature type="non-terminal residue" evidence="1">
    <location>
        <position position="1"/>
    </location>
</feature>